<dbReference type="EMBL" id="JGZO01000016">
    <property type="protein sequence ID" value="KFI92146.1"/>
    <property type="molecule type" value="Genomic_DNA"/>
</dbReference>
<gene>
    <name evidence="3" type="ORF">BSCA_2335</name>
</gene>
<feature type="region of interest" description="Disordered" evidence="1">
    <location>
        <begin position="183"/>
        <end position="248"/>
    </location>
</feature>
<keyword evidence="2" id="KW-0472">Membrane</keyword>
<feature type="transmembrane region" description="Helical" evidence="2">
    <location>
        <begin position="55"/>
        <end position="75"/>
    </location>
</feature>
<proteinExistence type="predicted"/>
<dbReference type="STRING" id="158787.BSCA_2335"/>
<keyword evidence="4" id="KW-1185">Reference proteome</keyword>
<name>A0A087D9E6_9BIFI</name>
<keyword evidence="2" id="KW-0812">Transmembrane</keyword>
<sequence>MRRNHGRMAENHGEFVGEADSCADMRHRILILIPMTSDYKDSLPWSHRLNPVARVLVTITAGAAVGLIGTLAHRMGASANIPYGLVLAFVILGLSTWCARSRCGVSGVAWHLIASSGMAWWIAAGAANDGDALIVAGFKVDMPYFSQHAGYIWLYGIVLVQIAFLLMPPRWFSMAPRKAAPDRSASAAGAESADPAKPEVPAEKADAPETSTQDPEQAPQAEDAGDAAGALQSARGRNIDRAHDQEAR</sequence>
<protein>
    <recommendedName>
        <fullName evidence="5">Alcohol dehydrogenase</fullName>
    </recommendedName>
</protein>
<feature type="transmembrane region" description="Helical" evidence="2">
    <location>
        <begin position="108"/>
        <end position="128"/>
    </location>
</feature>
<keyword evidence="2" id="KW-1133">Transmembrane helix</keyword>
<feature type="compositionally biased region" description="Low complexity" evidence="1">
    <location>
        <begin position="183"/>
        <end position="193"/>
    </location>
</feature>
<dbReference type="AlphaFoldDB" id="A0A087D9E6"/>
<feature type="compositionally biased region" description="Basic and acidic residues" evidence="1">
    <location>
        <begin position="194"/>
        <end position="207"/>
    </location>
</feature>
<dbReference type="Proteomes" id="UP000029033">
    <property type="component" value="Unassembled WGS sequence"/>
</dbReference>
<organism evidence="3 4">
    <name type="scientific">Bifidobacterium scardovii</name>
    <dbReference type="NCBI Taxonomy" id="158787"/>
    <lineage>
        <taxon>Bacteria</taxon>
        <taxon>Bacillati</taxon>
        <taxon>Actinomycetota</taxon>
        <taxon>Actinomycetes</taxon>
        <taxon>Bifidobacteriales</taxon>
        <taxon>Bifidobacteriaceae</taxon>
        <taxon>Bifidobacterium</taxon>
    </lineage>
</organism>
<feature type="transmembrane region" description="Helical" evidence="2">
    <location>
        <begin position="81"/>
        <end position="99"/>
    </location>
</feature>
<evidence type="ECO:0000313" key="3">
    <source>
        <dbReference type="EMBL" id="KFI92146.1"/>
    </source>
</evidence>
<evidence type="ECO:0008006" key="5">
    <source>
        <dbReference type="Google" id="ProtNLM"/>
    </source>
</evidence>
<comment type="caution">
    <text evidence="3">The sequence shown here is derived from an EMBL/GenBank/DDBJ whole genome shotgun (WGS) entry which is preliminary data.</text>
</comment>
<feature type="transmembrane region" description="Helical" evidence="2">
    <location>
        <begin position="148"/>
        <end position="167"/>
    </location>
</feature>
<reference evidence="3 4" key="1">
    <citation type="submission" date="2014-03" db="EMBL/GenBank/DDBJ databases">
        <title>Genomics of Bifidobacteria.</title>
        <authorList>
            <person name="Ventura M."/>
            <person name="Milani C."/>
            <person name="Lugli G.A."/>
        </authorList>
    </citation>
    <scope>NUCLEOTIDE SEQUENCE [LARGE SCALE GENOMIC DNA]</scope>
    <source>
        <strain evidence="3 4">LMG 21589</strain>
    </source>
</reference>
<evidence type="ECO:0000256" key="1">
    <source>
        <dbReference type="SAM" id="MobiDB-lite"/>
    </source>
</evidence>
<dbReference type="eggNOG" id="ENOG50333MW">
    <property type="taxonomic scope" value="Bacteria"/>
</dbReference>
<evidence type="ECO:0000256" key="2">
    <source>
        <dbReference type="SAM" id="Phobius"/>
    </source>
</evidence>
<accession>A0A087D9E6</accession>
<evidence type="ECO:0000313" key="4">
    <source>
        <dbReference type="Proteomes" id="UP000029033"/>
    </source>
</evidence>
<feature type="compositionally biased region" description="Basic and acidic residues" evidence="1">
    <location>
        <begin position="237"/>
        <end position="248"/>
    </location>
</feature>